<dbReference type="InterPro" id="IPR036047">
    <property type="entry name" value="F-box-like_dom_sf"/>
</dbReference>
<evidence type="ECO:0000256" key="1">
    <source>
        <dbReference type="SAM" id="MobiDB-lite"/>
    </source>
</evidence>
<sequence>MARQDKMLQDLPPELITEIFLSLEKPDLAGVRLASKQLEAFATPLLFRDLSIHINDKDLVHIPIQRVLKLSFGSQRNLLHLVRRIEFKTYFRANYTRRCPHHPQVRGVEEESDDDDAWDNKGEDTEGEEESRGKSRKTCEEDEFVDDDSDSVETRYPDDDLLEPYEMTDTEKRDVDMYIPWEYDIENPVRFTQIKNRVMAMLIRCREGSLTEFNWDLGICCPGPVLSDDGILPRRQKNLETIRIINDSRCHGHDYWLADFAKLKRLTWIPLTWRSDFDALALGLEKFAHQLTLLELDIFENERKCGGYRPEYFKSEEERDRPNYFAWDIMGLCVNQKKCVFHFLERLYLCGIPFDMAEMEMANAFNWSRLQSLHLRFCSGWGDFLQQVIGSGQRIHLKSLTMEPAPVLESPGEEVDAICSFLHGFTGLRNLFLSTNEEYGTLEIWRAVLNHKDTLKIFVHNQRVPADFWAEEDDLDGLPPLDPPQLPFTTQELEMMEDDPATNPLSQLDIEFLGLTFPPFELKCLLLPFTNKNTLKLLHIRQAGGYTDQYDSWGIDPSDDVHPRASQDLVDFGNWVFGPNGIPSLKGLAFGDFSYGNRHCRDRYLTMIELTNPPLDVRFADELAACPQNELNSLHSYPWRFEYE</sequence>
<dbReference type="Proteomes" id="UP001610432">
    <property type="component" value="Unassembled WGS sequence"/>
</dbReference>
<evidence type="ECO:0000313" key="4">
    <source>
        <dbReference type="Proteomes" id="UP001610432"/>
    </source>
</evidence>
<proteinExistence type="predicted"/>
<accession>A0ABR4LSY5</accession>
<dbReference type="SUPFAM" id="SSF81383">
    <property type="entry name" value="F-box domain"/>
    <property type="match status" value="1"/>
</dbReference>
<dbReference type="InterPro" id="IPR001810">
    <property type="entry name" value="F-box_dom"/>
</dbReference>
<evidence type="ECO:0000259" key="2">
    <source>
        <dbReference type="PROSITE" id="PS50181"/>
    </source>
</evidence>
<keyword evidence="4" id="KW-1185">Reference proteome</keyword>
<feature type="compositionally biased region" description="Acidic residues" evidence="1">
    <location>
        <begin position="140"/>
        <end position="151"/>
    </location>
</feature>
<protein>
    <recommendedName>
        <fullName evidence="2">F-box domain-containing protein</fullName>
    </recommendedName>
</protein>
<feature type="region of interest" description="Disordered" evidence="1">
    <location>
        <begin position="102"/>
        <end position="157"/>
    </location>
</feature>
<name>A0ABR4LSY5_9EURO</name>
<reference evidence="3 4" key="1">
    <citation type="submission" date="2024-07" db="EMBL/GenBank/DDBJ databases">
        <title>Section-level genome sequencing and comparative genomics of Aspergillus sections Usti and Cavernicolus.</title>
        <authorList>
            <consortium name="Lawrence Berkeley National Laboratory"/>
            <person name="Nybo J.L."/>
            <person name="Vesth T.C."/>
            <person name="Theobald S."/>
            <person name="Frisvad J.C."/>
            <person name="Larsen T.O."/>
            <person name="Kjaerboelling I."/>
            <person name="Rothschild-Mancinelli K."/>
            <person name="Lyhne E.K."/>
            <person name="Kogle M.E."/>
            <person name="Barry K."/>
            <person name="Clum A."/>
            <person name="Na H."/>
            <person name="Ledsgaard L."/>
            <person name="Lin J."/>
            <person name="Lipzen A."/>
            <person name="Kuo A."/>
            <person name="Riley R."/>
            <person name="Mondo S."/>
            <person name="Labutti K."/>
            <person name="Haridas S."/>
            <person name="Pangalinan J."/>
            <person name="Salamov A.A."/>
            <person name="Simmons B.A."/>
            <person name="Magnuson J.K."/>
            <person name="Chen J."/>
            <person name="Drula E."/>
            <person name="Henrissat B."/>
            <person name="Wiebenga A."/>
            <person name="Lubbers R.J."/>
            <person name="Gomes A.C."/>
            <person name="Macurrencykelacurrency M.R."/>
            <person name="Stajich J."/>
            <person name="Grigoriev I.V."/>
            <person name="Mortensen U.H."/>
            <person name="De Vries R.P."/>
            <person name="Baker S.E."/>
            <person name="Andersen M.R."/>
        </authorList>
    </citation>
    <scope>NUCLEOTIDE SEQUENCE [LARGE SCALE GENOMIC DNA]</scope>
    <source>
        <strain evidence="3 4">CBS 449.75</strain>
    </source>
</reference>
<feature type="compositionally biased region" description="Basic and acidic residues" evidence="1">
    <location>
        <begin position="118"/>
        <end position="139"/>
    </location>
</feature>
<gene>
    <name evidence="3" type="ORF">BJX67DRAFT_354930</name>
</gene>
<dbReference type="EMBL" id="JBFXLQ010000024">
    <property type="protein sequence ID" value="KAL2866487.1"/>
    <property type="molecule type" value="Genomic_DNA"/>
</dbReference>
<feature type="domain" description="F-box" evidence="2">
    <location>
        <begin position="5"/>
        <end position="50"/>
    </location>
</feature>
<comment type="caution">
    <text evidence="3">The sequence shown here is derived from an EMBL/GenBank/DDBJ whole genome shotgun (WGS) entry which is preliminary data.</text>
</comment>
<dbReference type="SUPFAM" id="SSF52047">
    <property type="entry name" value="RNI-like"/>
    <property type="match status" value="1"/>
</dbReference>
<dbReference type="GeneID" id="98144328"/>
<dbReference type="PROSITE" id="PS50181">
    <property type="entry name" value="FBOX"/>
    <property type="match status" value="1"/>
</dbReference>
<evidence type="ECO:0000313" key="3">
    <source>
        <dbReference type="EMBL" id="KAL2866487.1"/>
    </source>
</evidence>
<dbReference type="RefSeq" id="XP_070885466.1">
    <property type="nucleotide sequence ID" value="XM_071029256.1"/>
</dbReference>
<organism evidence="3 4">
    <name type="scientific">Aspergillus lucknowensis</name>
    <dbReference type="NCBI Taxonomy" id="176173"/>
    <lineage>
        <taxon>Eukaryota</taxon>
        <taxon>Fungi</taxon>
        <taxon>Dikarya</taxon>
        <taxon>Ascomycota</taxon>
        <taxon>Pezizomycotina</taxon>
        <taxon>Eurotiomycetes</taxon>
        <taxon>Eurotiomycetidae</taxon>
        <taxon>Eurotiales</taxon>
        <taxon>Aspergillaceae</taxon>
        <taxon>Aspergillus</taxon>
        <taxon>Aspergillus subgen. Nidulantes</taxon>
    </lineage>
</organism>